<keyword evidence="4" id="KW-0010">Activator</keyword>
<geneLocation type="plasmid" evidence="8">
    <name>pp97_e</name>
</geneLocation>
<dbReference type="Gene3D" id="1.10.10.10">
    <property type="entry name" value="Winged helix-like DNA-binding domain superfamily/Winged helix DNA-binding domain"/>
    <property type="match status" value="1"/>
</dbReference>
<dbReference type="GO" id="GO:0032993">
    <property type="term" value="C:protein-DNA complex"/>
    <property type="evidence" value="ECO:0007669"/>
    <property type="project" value="TreeGrafter"/>
</dbReference>
<sequence length="314" mass="34044">MIDAPYNTNLTLRQLRFLVAVADELNFSRAAERCYVSQPTLSVGLRELEERLGVTLAERTKRSVILTPVGAQIAERARKLLQDSREIEELAAAQASPEGGTLRMGAIPTIGPFLIPRAMPALKSSFPDLQLYLREEMTGQLLEGVHSGRLDLVIYAEPYAPAGLDTLHLFDDGYHLAAPPAVSPLSPCPSQPDLGLRGADLDGRQLMLLEQGHCLHRHALSAFPERDIQQDESFAATSLSTLISMVSEGLGITLLPDLAIDAGVAAGQDVVMTPLADACPRRITLAWRPTSVRADLFRKIGEVLRDARGSLVAP</sequence>
<dbReference type="OrthoDB" id="9775392at2"/>
<organism evidence="7 8">
    <name type="scientific">Phaeobacter porticola</name>
    <dbReference type="NCBI Taxonomy" id="1844006"/>
    <lineage>
        <taxon>Bacteria</taxon>
        <taxon>Pseudomonadati</taxon>
        <taxon>Pseudomonadota</taxon>
        <taxon>Alphaproteobacteria</taxon>
        <taxon>Rhodobacterales</taxon>
        <taxon>Roseobacteraceae</taxon>
        <taxon>Phaeobacter</taxon>
    </lineage>
</organism>
<dbReference type="InterPro" id="IPR036390">
    <property type="entry name" value="WH_DNA-bd_sf"/>
</dbReference>
<dbReference type="InterPro" id="IPR000847">
    <property type="entry name" value="LysR_HTH_N"/>
</dbReference>
<protein>
    <submittedName>
        <fullName evidence="7">Hydrogen peroxide-inducible genes activator OxyR</fullName>
    </submittedName>
</protein>
<reference evidence="8" key="1">
    <citation type="submission" date="2016-07" db="EMBL/GenBank/DDBJ databases">
        <title>Phaeobacter portensis sp. nov., a tropodithietic acid producing bacterium isolated from a German harbor.</title>
        <authorList>
            <person name="Freese H.M."/>
            <person name="Bunk B."/>
            <person name="Breider S."/>
            <person name="Brinkhoff T."/>
        </authorList>
    </citation>
    <scope>NUCLEOTIDE SEQUENCE [LARGE SCALE GENOMIC DNA]</scope>
    <source>
        <strain evidence="8">P97</strain>
        <plasmid evidence="8">pp97_e</plasmid>
    </source>
</reference>
<dbReference type="GO" id="GO:0003677">
    <property type="term" value="F:DNA binding"/>
    <property type="evidence" value="ECO:0007669"/>
    <property type="project" value="UniProtKB-KW"/>
</dbReference>
<dbReference type="Pfam" id="PF00126">
    <property type="entry name" value="HTH_1"/>
    <property type="match status" value="1"/>
</dbReference>
<comment type="similarity">
    <text evidence="1">Belongs to the LysR transcriptional regulatory family.</text>
</comment>
<gene>
    <name evidence="7" type="primary">oxyR</name>
    <name evidence="7" type="ORF">PhaeoP97_04078</name>
</gene>
<dbReference type="InterPro" id="IPR036388">
    <property type="entry name" value="WH-like_DNA-bd_sf"/>
</dbReference>
<dbReference type="RefSeq" id="WP_072506992.1">
    <property type="nucleotide sequence ID" value="NZ_CP016369.1"/>
</dbReference>
<dbReference type="GO" id="GO:0003700">
    <property type="term" value="F:DNA-binding transcription factor activity"/>
    <property type="evidence" value="ECO:0007669"/>
    <property type="project" value="InterPro"/>
</dbReference>
<evidence type="ECO:0000256" key="2">
    <source>
        <dbReference type="ARBA" id="ARBA00023015"/>
    </source>
</evidence>
<dbReference type="EMBL" id="CP016369">
    <property type="protein sequence ID" value="APG49428.1"/>
    <property type="molecule type" value="Genomic_DNA"/>
</dbReference>
<dbReference type="PANTHER" id="PTHR30346">
    <property type="entry name" value="TRANSCRIPTIONAL DUAL REGULATOR HCAR-RELATED"/>
    <property type="match status" value="1"/>
</dbReference>
<keyword evidence="7" id="KW-0614">Plasmid</keyword>
<feature type="domain" description="HTH lysR-type" evidence="6">
    <location>
        <begin position="10"/>
        <end position="67"/>
    </location>
</feature>
<proteinExistence type="inferred from homology"/>
<dbReference type="SUPFAM" id="SSF46785">
    <property type="entry name" value="Winged helix' DNA-binding domain"/>
    <property type="match status" value="1"/>
</dbReference>
<dbReference type="FunFam" id="1.10.10.10:FF:000001">
    <property type="entry name" value="LysR family transcriptional regulator"/>
    <property type="match status" value="1"/>
</dbReference>
<evidence type="ECO:0000313" key="7">
    <source>
        <dbReference type="EMBL" id="APG49428.1"/>
    </source>
</evidence>
<keyword evidence="3" id="KW-0238">DNA-binding</keyword>
<keyword evidence="2" id="KW-0805">Transcription regulation</keyword>
<dbReference type="Gene3D" id="3.40.190.10">
    <property type="entry name" value="Periplasmic binding protein-like II"/>
    <property type="match status" value="2"/>
</dbReference>
<evidence type="ECO:0000256" key="3">
    <source>
        <dbReference type="ARBA" id="ARBA00023125"/>
    </source>
</evidence>
<keyword evidence="8" id="KW-1185">Reference proteome</keyword>
<dbReference type="Proteomes" id="UP000183859">
    <property type="component" value="Plasmid pP97_e"/>
</dbReference>
<dbReference type="AlphaFoldDB" id="A0A1L3IBG0"/>
<dbReference type="PANTHER" id="PTHR30346:SF26">
    <property type="entry name" value="HYDROGEN PEROXIDE-INDUCIBLE GENES ACTIVATOR"/>
    <property type="match status" value="1"/>
</dbReference>
<accession>A0A1L3IBG0</accession>
<keyword evidence="5" id="KW-0804">Transcription</keyword>
<evidence type="ECO:0000313" key="8">
    <source>
        <dbReference type="Proteomes" id="UP000183859"/>
    </source>
</evidence>
<evidence type="ECO:0000256" key="1">
    <source>
        <dbReference type="ARBA" id="ARBA00009437"/>
    </source>
</evidence>
<dbReference type="Pfam" id="PF03466">
    <property type="entry name" value="LysR_substrate"/>
    <property type="match status" value="1"/>
</dbReference>
<dbReference type="InterPro" id="IPR005119">
    <property type="entry name" value="LysR_subst-bd"/>
</dbReference>
<dbReference type="PRINTS" id="PR00039">
    <property type="entry name" value="HTHLYSR"/>
</dbReference>
<dbReference type="CDD" id="cd08411">
    <property type="entry name" value="PBP2_OxyR"/>
    <property type="match status" value="1"/>
</dbReference>
<evidence type="ECO:0000256" key="4">
    <source>
        <dbReference type="ARBA" id="ARBA00023159"/>
    </source>
</evidence>
<evidence type="ECO:0000256" key="5">
    <source>
        <dbReference type="ARBA" id="ARBA00023163"/>
    </source>
</evidence>
<evidence type="ECO:0000259" key="6">
    <source>
        <dbReference type="PROSITE" id="PS50931"/>
    </source>
</evidence>
<name>A0A1L3IBG0_9RHOB</name>
<dbReference type="SUPFAM" id="SSF53850">
    <property type="entry name" value="Periplasmic binding protein-like II"/>
    <property type="match status" value="1"/>
</dbReference>
<dbReference type="KEGG" id="php:PhaeoP97_04078"/>
<dbReference type="PROSITE" id="PS50931">
    <property type="entry name" value="HTH_LYSR"/>
    <property type="match status" value="1"/>
</dbReference>